<dbReference type="PROSITE" id="PS51257">
    <property type="entry name" value="PROKAR_LIPOPROTEIN"/>
    <property type="match status" value="1"/>
</dbReference>
<comment type="caution">
    <text evidence="3">The sequence shown here is derived from an EMBL/GenBank/DDBJ whole genome shotgun (WGS) entry which is preliminary data.</text>
</comment>
<evidence type="ECO:0000259" key="2">
    <source>
        <dbReference type="Pfam" id="PF13472"/>
    </source>
</evidence>
<proteinExistence type="predicted"/>
<feature type="domain" description="SGNH hydrolase-type esterase" evidence="2">
    <location>
        <begin position="57"/>
        <end position="243"/>
    </location>
</feature>
<dbReference type="InterPro" id="IPR036514">
    <property type="entry name" value="SGNH_hydro_sf"/>
</dbReference>
<dbReference type="SUPFAM" id="SSF52266">
    <property type="entry name" value="SGNH hydrolase"/>
    <property type="match status" value="1"/>
</dbReference>
<keyword evidence="4" id="KW-1185">Reference proteome</keyword>
<dbReference type="EMBL" id="JBFMIA010000005">
    <property type="protein sequence ID" value="MEW9501829.1"/>
    <property type="molecule type" value="Genomic_DNA"/>
</dbReference>
<feature type="signal peptide" evidence="1">
    <location>
        <begin position="1"/>
        <end position="18"/>
    </location>
</feature>
<dbReference type="Proteomes" id="UP001556040">
    <property type="component" value="Unassembled WGS sequence"/>
</dbReference>
<dbReference type="Gene3D" id="3.40.50.1110">
    <property type="entry name" value="SGNH hydrolase"/>
    <property type="match status" value="1"/>
</dbReference>
<organism evidence="3 4">
    <name type="scientific">Jeotgalibacillus marinus</name>
    <dbReference type="NCBI Taxonomy" id="86667"/>
    <lineage>
        <taxon>Bacteria</taxon>
        <taxon>Bacillati</taxon>
        <taxon>Bacillota</taxon>
        <taxon>Bacilli</taxon>
        <taxon>Bacillales</taxon>
        <taxon>Caryophanaceae</taxon>
        <taxon>Jeotgalibacillus</taxon>
    </lineage>
</organism>
<accession>A0ABV3Q4J1</accession>
<dbReference type="PANTHER" id="PTHR30383">
    <property type="entry name" value="THIOESTERASE 1/PROTEASE 1/LYSOPHOSPHOLIPASE L1"/>
    <property type="match status" value="1"/>
</dbReference>
<feature type="chain" id="PRO_5046436489" evidence="1">
    <location>
        <begin position="19"/>
        <end position="263"/>
    </location>
</feature>
<evidence type="ECO:0000256" key="1">
    <source>
        <dbReference type="SAM" id="SignalP"/>
    </source>
</evidence>
<dbReference type="InterPro" id="IPR051532">
    <property type="entry name" value="Ester_Hydrolysis_Enzymes"/>
</dbReference>
<protein>
    <submittedName>
        <fullName evidence="3">SGNH/GDSL hydrolase family protein</fullName>
    </submittedName>
</protein>
<dbReference type="InterPro" id="IPR013830">
    <property type="entry name" value="SGNH_hydro"/>
</dbReference>
<dbReference type="PANTHER" id="PTHR30383:SF27">
    <property type="entry name" value="SPORE GERMINATION LIPASE LIPC"/>
    <property type="match status" value="1"/>
</dbReference>
<dbReference type="GO" id="GO:0016787">
    <property type="term" value="F:hydrolase activity"/>
    <property type="evidence" value="ECO:0007669"/>
    <property type="project" value="UniProtKB-KW"/>
</dbReference>
<reference evidence="3 4" key="1">
    <citation type="journal article" date="1979" name="Int. J. Syst. Evol. Microbiol.">
        <title>Bacillus globisporus subsp. marinus subsp. nov.</title>
        <authorList>
            <person name="Liu H."/>
        </authorList>
    </citation>
    <scope>NUCLEOTIDE SEQUENCE [LARGE SCALE GENOMIC DNA]</scope>
    <source>
        <strain evidence="3 4">DSM 1297</strain>
    </source>
</reference>
<keyword evidence="3" id="KW-0378">Hydrolase</keyword>
<keyword evidence="1" id="KW-0732">Signal</keyword>
<gene>
    <name evidence="3" type="ORF">AB1471_08445</name>
</gene>
<evidence type="ECO:0000313" key="4">
    <source>
        <dbReference type="Proteomes" id="UP001556040"/>
    </source>
</evidence>
<evidence type="ECO:0000313" key="3">
    <source>
        <dbReference type="EMBL" id="MEW9501829.1"/>
    </source>
</evidence>
<sequence>MKTWKNIGLVIVSSIVLASCTLPTAGEHEQVKREIYLENKPLPDKTFIPMDVNVVSVGDSLTEGVGDSTGLGGYVPLLEVKLEENDLISDVSIMNYGKKGNRSDQLLKRMKEDNEIRMSLQSADSVIVTIGGNDVMQVFRSNFPSLTYDVFSTALVQYEEQLTNVFSIIRSLNPQASIVLLGIYNPFADIQEMSMIIEEWNTVSRKITSQWENTAFIEVEDIFRESDQNLLHTDYFHPNDRGYLLIANRIKEGMLPVLIDSQE</sequence>
<name>A0ABV3Q4J1_9BACL</name>
<dbReference type="Pfam" id="PF13472">
    <property type="entry name" value="Lipase_GDSL_2"/>
    <property type="match status" value="1"/>
</dbReference>
<dbReference type="RefSeq" id="WP_367779311.1">
    <property type="nucleotide sequence ID" value="NZ_JBFMIA010000005.1"/>
</dbReference>
<dbReference type="CDD" id="cd04506">
    <property type="entry name" value="SGNH_hydrolase_YpmR_like"/>
    <property type="match status" value="1"/>
</dbReference>